<gene>
    <name evidence="1" type="ORF">F383_34895</name>
</gene>
<accession>A0A0B0N5J7</accession>
<sequence>MWTNTRLFSKSFYHPHNTCTHTYTIAYNMAKLGT</sequence>
<comment type="caution">
    <text evidence="1">The sequence shown here is derived from an EMBL/GenBank/DDBJ whole genome shotgun (WGS) entry which is preliminary data.</text>
</comment>
<protein>
    <submittedName>
        <fullName evidence="1">Uncharacterized protein</fullName>
    </submittedName>
</protein>
<organism evidence="1 2">
    <name type="scientific">Gossypium arboreum</name>
    <name type="common">Tree cotton</name>
    <name type="synonym">Gossypium nanking</name>
    <dbReference type="NCBI Taxonomy" id="29729"/>
    <lineage>
        <taxon>Eukaryota</taxon>
        <taxon>Viridiplantae</taxon>
        <taxon>Streptophyta</taxon>
        <taxon>Embryophyta</taxon>
        <taxon>Tracheophyta</taxon>
        <taxon>Spermatophyta</taxon>
        <taxon>Magnoliopsida</taxon>
        <taxon>eudicotyledons</taxon>
        <taxon>Gunneridae</taxon>
        <taxon>Pentapetalae</taxon>
        <taxon>rosids</taxon>
        <taxon>malvids</taxon>
        <taxon>Malvales</taxon>
        <taxon>Malvaceae</taxon>
        <taxon>Malvoideae</taxon>
        <taxon>Gossypium</taxon>
    </lineage>
</organism>
<proteinExistence type="predicted"/>
<dbReference type="AlphaFoldDB" id="A0A0B0N5J7"/>
<reference evidence="2" key="1">
    <citation type="submission" date="2014-09" db="EMBL/GenBank/DDBJ databases">
        <authorList>
            <person name="Mudge J."/>
            <person name="Ramaraj T."/>
            <person name="Lindquist I.E."/>
            <person name="Bharti A.K."/>
            <person name="Sundararajan A."/>
            <person name="Cameron C.T."/>
            <person name="Woodward J.E."/>
            <person name="May G.D."/>
            <person name="Brubaker C."/>
            <person name="Broadhvest J."/>
            <person name="Wilkins T.A."/>
        </authorList>
    </citation>
    <scope>NUCLEOTIDE SEQUENCE</scope>
    <source>
        <strain evidence="2">cv. AKA8401</strain>
    </source>
</reference>
<dbReference type="Proteomes" id="UP000032142">
    <property type="component" value="Unassembled WGS sequence"/>
</dbReference>
<evidence type="ECO:0000313" key="2">
    <source>
        <dbReference type="Proteomes" id="UP000032142"/>
    </source>
</evidence>
<evidence type="ECO:0000313" key="1">
    <source>
        <dbReference type="EMBL" id="KHG08070.1"/>
    </source>
</evidence>
<dbReference type="EMBL" id="JRRC01488137">
    <property type="protein sequence ID" value="KHG08070.1"/>
    <property type="molecule type" value="Genomic_DNA"/>
</dbReference>
<keyword evidence="2" id="KW-1185">Reference proteome</keyword>
<name>A0A0B0N5J7_GOSAR</name>